<proteinExistence type="predicted"/>
<gene>
    <name evidence="3" type="ORF">ACFOD7_02955</name>
</gene>
<keyword evidence="1" id="KW-0175">Coiled coil</keyword>
<dbReference type="EMBL" id="JBHRTE010000010">
    <property type="protein sequence ID" value="MFC3167002.1"/>
    <property type="molecule type" value="Genomic_DNA"/>
</dbReference>
<name>A0ABV7IEM1_9RHOB</name>
<dbReference type="Proteomes" id="UP001595557">
    <property type="component" value="Unassembled WGS sequence"/>
</dbReference>
<protein>
    <submittedName>
        <fullName evidence="3">Uncharacterized protein</fullName>
    </submittedName>
</protein>
<organism evidence="3 4">
    <name type="scientific">Paracoccus fontiphilus</name>
    <dbReference type="NCBI Taxonomy" id="1815556"/>
    <lineage>
        <taxon>Bacteria</taxon>
        <taxon>Pseudomonadati</taxon>
        <taxon>Pseudomonadota</taxon>
        <taxon>Alphaproteobacteria</taxon>
        <taxon>Rhodobacterales</taxon>
        <taxon>Paracoccaceae</taxon>
        <taxon>Paracoccus</taxon>
    </lineage>
</organism>
<evidence type="ECO:0000256" key="2">
    <source>
        <dbReference type="SAM" id="SignalP"/>
    </source>
</evidence>
<feature type="coiled-coil region" evidence="1">
    <location>
        <begin position="496"/>
        <end position="523"/>
    </location>
</feature>
<reference evidence="4" key="1">
    <citation type="journal article" date="2019" name="Int. J. Syst. Evol. Microbiol.">
        <title>The Global Catalogue of Microorganisms (GCM) 10K type strain sequencing project: providing services to taxonomists for standard genome sequencing and annotation.</title>
        <authorList>
            <consortium name="The Broad Institute Genomics Platform"/>
            <consortium name="The Broad Institute Genome Sequencing Center for Infectious Disease"/>
            <person name="Wu L."/>
            <person name="Ma J."/>
        </authorList>
    </citation>
    <scope>NUCLEOTIDE SEQUENCE [LARGE SCALE GENOMIC DNA]</scope>
    <source>
        <strain evidence="4">KCTC 52239</strain>
    </source>
</reference>
<sequence>MNKSVTALLGSVATLCLATSALADEARYYTSQSVTCDGRSHVLELRVAPDEEPNIRLFWRGHDDRISGRDWHLPAEFLEGQSVVLDRVANYPKAQVSGLEGDAPTLQPAGFDGAPLPGCEAFAFAPAEAPLARYEAVLAMTGAQDPSPTDLVAARAAAEALPPPVLLPPLDQQSKRRAVQDGLKTMGSRMVERARALAGEIDGEEAAALLPAMRDAWRASRDRTDAKLLTELQDTRALALLVAGRDVSVMAETDPARICATVDGVSTNMMSPNLSMIGEETLLEIASGMPVQHWTREFAQATMDLSQSCASDRYETLVAQAWPRIEARIAGMDKLRATIGSLAATPVTFDSYRAANWLSLDPAALRDSGLSREEIDRVLRPATARLLEAAVPVLAEELAQGVTDETDIAAITSHCARRIGAVMAGMDTALAARITRGCGDIAAPHLTRVGKARIAENAARAEAAGESYEDALATDGYAVLPDFGPRPAGAAFDAAVTELNAVAQEAEARVAEKRARVLATEAERLAAAYADLEPGSVDSAVLLNCTRYPEAPLLAGLHRQCQELSAAFQQQHGEAHCARLYDEAKAGDDLRNADLDLGEKGLLPLRRLLCHLPAAATLTRHGGLFRETRYEVSLQAQGESGVRTLTGTLTAAGAPGVWRITGIALDPGPLRGDLDPDAPATLDLCLAHADRCVD</sequence>
<evidence type="ECO:0000313" key="3">
    <source>
        <dbReference type="EMBL" id="MFC3167002.1"/>
    </source>
</evidence>
<comment type="caution">
    <text evidence="3">The sequence shown here is derived from an EMBL/GenBank/DDBJ whole genome shotgun (WGS) entry which is preliminary data.</text>
</comment>
<evidence type="ECO:0000313" key="4">
    <source>
        <dbReference type="Proteomes" id="UP001595557"/>
    </source>
</evidence>
<dbReference type="RefSeq" id="WP_207465270.1">
    <property type="nucleotide sequence ID" value="NZ_JAFNAW010000003.1"/>
</dbReference>
<keyword evidence="2" id="KW-0732">Signal</keyword>
<evidence type="ECO:0000256" key="1">
    <source>
        <dbReference type="SAM" id="Coils"/>
    </source>
</evidence>
<keyword evidence="4" id="KW-1185">Reference proteome</keyword>
<feature type="chain" id="PRO_5045809190" evidence="2">
    <location>
        <begin position="24"/>
        <end position="694"/>
    </location>
</feature>
<feature type="signal peptide" evidence="2">
    <location>
        <begin position="1"/>
        <end position="23"/>
    </location>
</feature>
<accession>A0ABV7IEM1</accession>